<dbReference type="Gene3D" id="3.30.450.90">
    <property type="match status" value="1"/>
</dbReference>
<evidence type="ECO:0000256" key="1">
    <source>
        <dbReference type="ARBA" id="ARBA00006611"/>
    </source>
</evidence>
<dbReference type="InterPro" id="IPR001482">
    <property type="entry name" value="T2SS/T4SS_dom"/>
</dbReference>
<name>A0A6N4RDE6_BLAVI</name>
<dbReference type="EMBL" id="VAFM01000001">
    <property type="protein sequence ID" value="TKW61158.1"/>
    <property type="molecule type" value="Genomic_DNA"/>
</dbReference>
<dbReference type="CDD" id="cd01130">
    <property type="entry name" value="VirB11-like_ATPase"/>
    <property type="match status" value="1"/>
</dbReference>
<sequence length="332" mass="36330">MKMPKPFLDPLERDPLMRNKLLHLKPYLSAKNLLEIRINQPGTVIQTFADGKKVTKPDAKLSFDYLENMGKILANLTYQRFSEDKPILACKLPGGHRVQIVAYESVASSFAMVIRIKRQVAYSMDDFGLSLTEQKGILAAIAANKTILVSGGTGTGKTSLTNCLIPYIPEDQRIVTIEGVAELVVPHEDWCALTYSENRSGISSNGAGDLLRASLRLSPDRILLGEIHTENAAVFASAINTGHEGSIATIHANNPRAAIVALISKMIINGSIDSGSIGIVQRQLCEDIHGIIQIDRDAKTHKRKAYFQTMNNLAGIDLKSEVAREVQHNGHP</sequence>
<dbReference type="Pfam" id="PF00437">
    <property type="entry name" value="T2SSE"/>
    <property type="match status" value="1"/>
</dbReference>
<dbReference type="InterPro" id="IPR027417">
    <property type="entry name" value="P-loop_NTPase"/>
</dbReference>
<organism evidence="3 4">
    <name type="scientific">Blastochloris viridis</name>
    <name type="common">Rhodopseudomonas viridis</name>
    <dbReference type="NCBI Taxonomy" id="1079"/>
    <lineage>
        <taxon>Bacteria</taxon>
        <taxon>Pseudomonadati</taxon>
        <taxon>Pseudomonadota</taxon>
        <taxon>Alphaproteobacteria</taxon>
        <taxon>Hyphomicrobiales</taxon>
        <taxon>Blastochloridaceae</taxon>
        <taxon>Blastochloris</taxon>
    </lineage>
</organism>
<gene>
    <name evidence="3" type="ORF">DI628_00575</name>
</gene>
<accession>A0A6N4RDE6</accession>
<dbReference type="AlphaFoldDB" id="A0A6N4RDE6"/>
<feature type="domain" description="Bacterial type II secretion system protein E" evidence="2">
    <location>
        <begin position="110"/>
        <end position="290"/>
    </location>
</feature>
<dbReference type="SUPFAM" id="SSF52540">
    <property type="entry name" value="P-loop containing nucleoside triphosphate hydrolases"/>
    <property type="match status" value="1"/>
</dbReference>
<dbReference type="Gene3D" id="3.40.50.300">
    <property type="entry name" value="P-loop containing nucleotide triphosphate hydrolases"/>
    <property type="match status" value="1"/>
</dbReference>
<dbReference type="PANTHER" id="PTHR30486:SF6">
    <property type="entry name" value="TYPE IV PILUS RETRACTATION ATPASE PILT"/>
    <property type="match status" value="1"/>
</dbReference>
<evidence type="ECO:0000313" key="4">
    <source>
        <dbReference type="Proteomes" id="UP000320948"/>
    </source>
</evidence>
<evidence type="ECO:0000313" key="3">
    <source>
        <dbReference type="EMBL" id="TKW61158.1"/>
    </source>
</evidence>
<protein>
    <recommendedName>
        <fullName evidence="2">Bacterial type II secretion system protein E domain-containing protein</fullName>
    </recommendedName>
</protein>
<dbReference type="Proteomes" id="UP000320948">
    <property type="component" value="Unassembled WGS sequence"/>
</dbReference>
<evidence type="ECO:0000259" key="2">
    <source>
        <dbReference type="Pfam" id="PF00437"/>
    </source>
</evidence>
<dbReference type="GO" id="GO:0016887">
    <property type="term" value="F:ATP hydrolysis activity"/>
    <property type="evidence" value="ECO:0007669"/>
    <property type="project" value="InterPro"/>
</dbReference>
<reference evidence="3 4" key="1">
    <citation type="journal article" date="2017" name="Nat. Commun.">
        <title>In situ click chemistry generation of cyclooxygenase-2 inhibitors.</title>
        <authorList>
            <person name="Bhardwaj A."/>
            <person name="Kaur J."/>
            <person name="Wuest M."/>
            <person name="Wuest F."/>
        </authorList>
    </citation>
    <scope>NUCLEOTIDE SEQUENCE [LARGE SCALE GENOMIC DNA]</scope>
    <source>
        <strain evidence="3">S2_018_000_R2_106</strain>
    </source>
</reference>
<comment type="caution">
    <text evidence="3">The sequence shown here is derived from an EMBL/GenBank/DDBJ whole genome shotgun (WGS) entry which is preliminary data.</text>
</comment>
<comment type="similarity">
    <text evidence="1">Belongs to the GSP E family.</text>
</comment>
<dbReference type="PANTHER" id="PTHR30486">
    <property type="entry name" value="TWITCHING MOTILITY PROTEIN PILT"/>
    <property type="match status" value="1"/>
</dbReference>
<dbReference type="InterPro" id="IPR050921">
    <property type="entry name" value="T4SS_GSP_E_ATPase"/>
</dbReference>
<proteinExistence type="inferred from homology"/>